<evidence type="ECO:0000259" key="7">
    <source>
        <dbReference type="Pfam" id="PF00248"/>
    </source>
</evidence>
<evidence type="ECO:0000256" key="6">
    <source>
        <dbReference type="PIRSR" id="PIRSR000097-3"/>
    </source>
</evidence>
<gene>
    <name evidence="8" type="ORF">AWJ20_2330</name>
</gene>
<feature type="site" description="Lowers pKa of active site Tyr" evidence="6">
    <location>
        <position position="92"/>
    </location>
</feature>
<name>A0A167F202_9ASCO</name>
<dbReference type="Gene3D" id="3.20.20.100">
    <property type="entry name" value="NADP-dependent oxidoreductase domain"/>
    <property type="match status" value="1"/>
</dbReference>
<proteinExistence type="inferred from homology"/>
<dbReference type="PANTHER" id="PTHR43827">
    <property type="entry name" value="2,5-DIKETO-D-GLUCONIC ACID REDUCTASE"/>
    <property type="match status" value="1"/>
</dbReference>
<evidence type="ECO:0000256" key="5">
    <source>
        <dbReference type="PIRSR" id="PIRSR000097-2"/>
    </source>
</evidence>
<dbReference type="InterPro" id="IPR020471">
    <property type="entry name" value="AKR"/>
</dbReference>
<dbReference type="PANTHER" id="PTHR43827:SF3">
    <property type="entry name" value="NADP-DEPENDENT OXIDOREDUCTASE DOMAIN-CONTAINING PROTEIN"/>
    <property type="match status" value="1"/>
</dbReference>
<protein>
    <submittedName>
        <fullName evidence="8">Aldo-keto reductase superfamily protein</fullName>
    </submittedName>
</protein>
<evidence type="ECO:0000313" key="9">
    <source>
        <dbReference type="Proteomes" id="UP000189580"/>
    </source>
</evidence>
<comment type="similarity">
    <text evidence="1">Belongs to the aldo/keto reductase family.</text>
</comment>
<dbReference type="PRINTS" id="PR00069">
    <property type="entry name" value="ALDKETRDTASE"/>
</dbReference>
<dbReference type="SMR" id="A0A167F202"/>
<dbReference type="AlphaFoldDB" id="A0A167F202"/>
<dbReference type="Proteomes" id="UP000189580">
    <property type="component" value="Chromosome b"/>
</dbReference>
<accession>A0A167F202</accession>
<dbReference type="OrthoDB" id="416253at2759"/>
<dbReference type="InterPro" id="IPR018170">
    <property type="entry name" value="Aldo/ket_reductase_CS"/>
</dbReference>
<dbReference type="FunFam" id="3.20.20.100:FF:000002">
    <property type="entry name" value="2,5-diketo-D-gluconic acid reductase A"/>
    <property type="match status" value="1"/>
</dbReference>
<dbReference type="GO" id="GO:0004032">
    <property type="term" value="F:aldose reductase (NADPH) activity"/>
    <property type="evidence" value="ECO:0007669"/>
    <property type="project" value="EnsemblFungi"/>
</dbReference>
<dbReference type="SUPFAM" id="SSF51430">
    <property type="entry name" value="NAD(P)-linked oxidoreductase"/>
    <property type="match status" value="1"/>
</dbReference>
<dbReference type="EMBL" id="CP014503">
    <property type="protein sequence ID" value="ANB14723.1"/>
    <property type="molecule type" value="Genomic_DNA"/>
</dbReference>
<keyword evidence="2" id="KW-0521">NADP</keyword>
<dbReference type="GO" id="GO:0034599">
    <property type="term" value="P:cellular response to oxidative stress"/>
    <property type="evidence" value="ECO:0007669"/>
    <property type="project" value="EnsemblFungi"/>
</dbReference>
<evidence type="ECO:0000256" key="4">
    <source>
        <dbReference type="PIRSR" id="PIRSR000097-1"/>
    </source>
</evidence>
<reference evidence="8 9" key="1">
    <citation type="submission" date="2016-02" db="EMBL/GenBank/DDBJ databases">
        <title>Complete genome sequence and transcriptome regulation of the pentose utilising yeast Sugiyamaella lignohabitans.</title>
        <authorList>
            <person name="Bellasio M."/>
            <person name="Peymann A."/>
            <person name="Valli M."/>
            <person name="Sipitzky M."/>
            <person name="Graf A."/>
            <person name="Sauer M."/>
            <person name="Marx H."/>
            <person name="Mattanovich D."/>
        </authorList>
    </citation>
    <scope>NUCLEOTIDE SEQUENCE [LARGE SCALE GENOMIC DNA]</scope>
    <source>
        <strain evidence="8 9">CBS 10342</strain>
    </source>
</reference>
<evidence type="ECO:0000313" key="8">
    <source>
        <dbReference type="EMBL" id="ANB14723.1"/>
    </source>
</evidence>
<feature type="active site" description="Proton donor" evidence="4">
    <location>
        <position position="67"/>
    </location>
</feature>
<dbReference type="CDD" id="cd19120">
    <property type="entry name" value="AKR_AKR3C2-3"/>
    <property type="match status" value="1"/>
</dbReference>
<dbReference type="PROSITE" id="PS00062">
    <property type="entry name" value="ALDOKETO_REDUCTASE_2"/>
    <property type="match status" value="1"/>
</dbReference>
<sequence length="292" mass="32653">MTSAAALKTFTLSNGIKIPSIAAGFGTKWASRHRPEQKEDELDPGVIQGVKDAIAAGIYHIDGAEVYGTEGEIGVAISESGVKREDLYITTKIMKNVTDPIAALKTSLTKLKTDYVDLYLIHAPFFFDNLEEVWKGLETLHKEGKAKSIGVSNFKVEHLERILKVAEIKPVINQIEFHPYLQNQSPGIVEFSQKHGVLIEAYSPLGPIKEKGPLDPILEDLSKKYSKTPAQIIIRWTLQRNVLPVTASAKPDRLKEANEVFDFTLTEEEVSKITEVGNSHEKRFFWTDGKYF</sequence>
<dbReference type="RefSeq" id="XP_018737200.1">
    <property type="nucleotide sequence ID" value="XM_018879267.1"/>
</dbReference>
<evidence type="ECO:0000256" key="1">
    <source>
        <dbReference type="ARBA" id="ARBA00007905"/>
    </source>
</evidence>
<evidence type="ECO:0000256" key="2">
    <source>
        <dbReference type="ARBA" id="ARBA00022857"/>
    </source>
</evidence>
<dbReference type="InterPro" id="IPR044494">
    <property type="entry name" value="AKR3C2/3"/>
</dbReference>
<feature type="domain" description="NADP-dependent oxidoreductase" evidence="7">
    <location>
        <begin position="44"/>
        <end position="276"/>
    </location>
</feature>
<dbReference type="PIRSF" id="PIRSF000097">
    <property type="entry name" value="AKR"/>
    <property type="match status" value="1"/>
</dbReference>
<dbReference type="GO" id="GO:0042180">
    <property type="term" value="P:ketone metabolic process"/>
    <property type="evidence" value="ECO:0007669"/>
    <property type="project" value="EnsemblFungi"/>
</dbReference>
<dbReference type="GO" id="GO:0016652">
    <property type="term" value="F:oxidoreductase activity, acting on NAD(P)H as acceptor"/>
    <property type="evidence" value="ECO:0007669"/>
    <property type="project" value="InterPro"/>
</dbReference>
<keyword evidence="3" id="KW-0560">Oxidoreductase</keyword>
<dbReference type="GeneID" id="30034230"/>
<dbReference type="GO" id="GO:0051269">
    <property type="term" value="F:alpha-ketoester reductase (NADPH) activity"/>
    <property type="evidence" value="ECO:0007669"/>
    <property type="project" value="EnsemblFungi"/>
</dbReference>
<dbReference type="InterPro" id="IPR036812">
    <property type="entry name" value="NAD(P)_OxRdtase_dom_sf"/>
</dbReference>
<dbReference type="GO" id="GO:0051268">
    <property type="term" value="F:alpha-keto amide reductase activity"/>
    <property type="evidence" value="ECO:0007669"/>
    <property type="project" value="EnsemblFungi"/>
</dbReference>
<organism evidence="8 9">
    <name type="scientific">Sugiyamaella lignohabitans</name>
    <dbReference type="NCBI Taxonomy" id="796027"/>
    <lineage>
        <taxon>Eukaryota</taxon>
        <taxon>Fungi</taxon>
        <taxon>Dikarya</taxon>
        <taxon>Ascomycota</taxon>
        <taxon>Saccharomycotina</taxon>
        <taxon>Dipodascomycetes</taxon>
        <taxon>Dipodascales</taxon>
        <taxon>Trichomonascaceae</taxon>
        <taxon>Sugiyamaella</taxon>
    </lineage>
</organism>
<feature type="binding site" evidence="5">
    <location>
        <position position="122"/>
    </location>
    <ligand>
        <name>substrate</name>
    </ligand>
</feature>
<dbReference type="Pfam" id="PF00248">
    <property type="entry name" value="Aldo_ket_red"/>
    <property type="match status" value="1"/>
</dbReference>
<dbReference type="KEGG" id="slb:AWJ20_2330"/>
<dbReference type="InterPro" id="IPR023210">
    <property type="entry name" value="NADP_OxRdtase_dom"/>
</dbReference>
<keyword evidence="9" id="KW-1185">Reference proteome</keyword>
<evidence type="ECO:0000256" key="3">
    <source>
        <dbReference type="ARBA" id="ARBA00023002"/>
    </source>
</evidence>